<keyword evidence="2" id="KW-1185">Reference proteome</keyword>
<proteinExistence type="predicted"/>
<evidence type="ECO:0000313" key="1">
    <source>
        <dbReference type="EMBL" id="KAI4469058.1"/>
    </source>
</evidence>
<accession>A0ACB9TQ55</accession>
<evidence type="ECO:0000313" key="2">
    <source>
        <dbReference type="Proteomes" id="UP001056778"/>
    </source>
</evidence>
<name>A0ACB9TQ55_HOLOL</name>
<reference evidence="1" key="1">
    <citation type="submission" date="2022-04" db="EMBL/GenBank/DDBJ databases">
        <title>Chromosome-scale genome assembly of Holotrichia oblita Faldermann.</title>
        <authorList>
            <person name="Rongchong L."/>
        </authorList>
    </citation>
    <scope>NUCLEOTIDE SEQUENCE</scope>
    <source>
        <strain evidence="1">81SQS9</strain>
    </source>
</reference>
<sequence>MSSEKDKGKKPLADKVENDHEDSDEEASGTSNFSLEFLGRYLANKLKIHSDDTPKEKILEEFTIDGIVSHINKSNCKNIIIMAGAGISTSAGIPDFRSPVSGLYHNLQKYNLPHPQAIFELSFFHENPRPFFELAKELYPGSFKPTICHYFVKLLDDKGMLLRHYTQNIDTLERVAGVPDEKLVEAHGTFNQGHCLTCRKAYSQDWMKDQIFSNHIPPICEVCPGVVKPDIVFFGENLPEKFHKSITTDFSKCELLIIMGSSLTVQPFASLIDRAPDSCPRLLINREKAGHHSGLSLFGYGGGFEFDHDRNTRDVCWLGDCDDGCLALADKLGWGDELKELCKKEHERIDKEEAETKTIKKEETTKKTTKL</sequence>
<protein>
    <submittedName>
        <fullName evidence="1">Histone deacetylase sir2 family member</fullName>
    </submittedName>
</protein>
<organism evidence="1 2">
    <name type="scientific">Holotrichia oblita</name>
    <name type="common">Chafer beetle</name>
    <dbReference type="NCBI Taxonomy" id="644536"/>
    <lineage>
        <taxon>Eukaryota</taxon>
        <taxon>Metazoa</taxon>
        <taxon>Ecdysozoa</taxon>
        <taxon>Arthropoda</taxon>
        <taxon>Hexapoda</taxon>
        <taxon>Insecta</taxon>
        <taxon>Pterygota</taxon>
        <taxon>Neoptera</taxon>
        <taxon>Endopterygota</taxon>
        <taxon>Coleoptera</taxon>
        <taxon>Polyphaga</taxon>
        <taxon>Scarabaeiformia</taxon>
        <taxon>Scarabaeidae</taxon>
        <taxon>Melolonthinae</taxon>
        <taxon>Holotrichia</taxon>
    </lineage>
</organism>
<comment type="caution">
    <text evidence="1">The sequence shown here is derived from an EMBL/GenBank/DDBJ whole genome shotgun (WGS) entry which is preliminary data.</text>
</comment>
<gene>
    <name evidence="1" type="ORF">MML48_2g00014788</name>
</gene>
<dbReference type="Proteomes" id="UP001056778">
    <property type="component" value="Chromosome 2"/>
</dbReference>
<dbReference type="EMBL" id="CM043016">
    <property type="protein sequence ID" value="KAI4469058.1"/>
    <property type="molecule type" value="Genomic_DNA"/>
</dbReference>